<dbReference type="Gene3D" id="3.30.1340.10">
    <property type="entry name" value="HPr-like"/>
    <property type="match status" value="1"/>
</dbReference>
<comment type="caution">
    <text evidence="5">The sequence shown here is derived from an EMBL/GenBank/DDBJ whole genome shotgun (WGS) entry which is preliminary data.</text>
</comment>
<keyword evidence="6" id="KW-1185">Reference proteome</keyword>
<reference evidence="5 6" key="1">
    <citation type="submission" date="2021-03" db="EMBL/GenBank/DDBJ databases">
        <title>Caproiciproducens sp. nov. isolated from feces of cow.</title>
        <authorList>
            <person name="Choi J.-Y."/>
        </authorList>
    </citation>
    <scope>NUCLEOTIDE SEQUENCE [LARGE SCALE GENOMIC DNA]</scope>
    <source>
        <strain evidence="5 6">AGMB10547</strain>
    </source>
</reference>
<name>A0ABS7DKY0_9FIRM</name>
<dbReference type="Pfam" id="PF00381">
    <property type="entry name" value="PTS-HPr"/>
    <property type="match status" value="1"/>
</dbReference>
<proteinExistence type="predicted"/>
<dbReference type="SUPFAM" id="SSF55594">
    <property type="entry name" value="HPr-like"/>
    <property type="match status" value="1"/>
</dbReference>
<evidence type="ECO:0000259" key="4">
    <source>
        <dbReference type="PROSITE" id="PS51350"/>
    </source>
</evidence>
<dbReference type="Proteomes" id="UP000719942">
    <property type="component" value="Unassembled WGS sequence"/>
</dbReference>
<dbReference type="PANTHER" id="PTHR33705:SF2">
    <property type="entry name" value="PHOSPHOCARRIER PROTEIN NPR"/>
    <property type="match status" value="1"/>
</dbReference>
<dbReference type="CDD" id="cd00367">
    <property type="entry name" value="PTS-HPr_like"/>
    <property type="match status" value="1"/>
</dbReference>
<evidence type="ECO:0000313" key="6">
    <source>
        <dbReference type="Proteomes" id="UP000719942"/>
    </source>
</evidence>
<evidence type="ECO:0000256" key="1">
    <source>
        <dbReference type="ARBA" id="ARBA00004496"/>
    </source>
</evidence>
<dbReference type="InterPro" id="IPR000032">
    <property type="entry name" value="HPr-like"/>
</dbReference>
<dbReference type="RefSeq" id="WP_219963898.1">
    <property type="nucleotide sequence ID" value="NZ_JAGFNZ010000001.1"/>
</dbReference>
<dbReference type="InterPro" id="IPR035895">
    <property type="entry name" value="HPr-like_sf"/>
</dbReference>
<dbReference type="EMBL" id="JAGFNZ010000001">
    <property type="protein sequence ID" value="MBW7571490.1"/>
    <property type="molecule type" value="Genomic_DNA"/>
</dbReference>
<dbReference type="PRINTS" id="PR00107">
    <property type="entry name" value="PHOSPHOCPHPR"/>
</dbReference>
<dbReference type="PANTHER" id="PTHR33705">
    <property type="entry name" value="PHOSPHOCARRIER PROTEIN HPR"/>
    <property type="match status" value="1"/>
</dbReference>
<dbReference type="NCBIfam" id="TIGR01003">
    <property type="entry name" value="PTS_HPr_family"/>
    <property type="match status" value="1"/>
</dbReference>
<protein>
    <submittedName>
        <fullName evidence="5">HPr family phosphocarrier protein</fullName>
    </submittedName>
</protein>
<gene>
    <name evidence="5" type="ORF">J5W02_01575</name>
</gene>
<evidence type="ECO:0000256" key="2">
    <source>
        <dbReference type="ARBA" id="ARBA00022490"/>
    </source>
</evidence>
<keyword evidence="2" id="KW-0963">Cytoplasm</keyword>
<feature type="domain" description="HPr" evidence="4">
    <location>
        <begin position="1"/>
        <end position="87"/>
    </location>
</feature>
<keyword evidence="3" id="KW-0598">Phosphotransferase system</keyword>
<sequence>MVSQKVKIQLKYGLHARPAGTLAKLAQQYPCDVKMQLNEKIFNIKSIMGVISAGVKCGTEVELICNGTDERKALHELIGAIQSGLGE</sequence>
<dbReference type="InterPro" id="IPR050399">
    <property type="entry name" value="HPr"/>
</dbReference>
<evidence type="ECO:0000313" key="5">
    <source>
        <dbReference type="EMBL" id="MBW7571490.1"/>
    </source>
</evidence>
<evidence type="ECO:0000256" key="3">
    <source>
        <dbReference type="ARBA" id="ARBA00022683"/>
    </source>
</evidence>
<comment type="subcellular location">
    <subcellularLocation>
        <location evidence="1">Cytoplasm</location>
    </subcellularLocation>
</comment>
<organism evidence="5 6">
    <name type="scientific">Caproiciproducens faecalis</name>
    <dbReference type="NCBI Taxonomy" id="2820301"/>
    <lineage>
        <taxon>Bacteria</taxon>
        <taxon>Bacillati</taxon>
        <taxon>Bacillota</taxon>
        <taxon>Clostridia</taxon>
        <taxon>Eubacteriales</taxon>
        <taxon>Acutalibacteraceae</taxon>
        <taxon>Caproiciproducens</taxon>
    </lineage>
</organism>
<accession>A0ABS7DKY0</accession>
<dbReference type="PROSITE" id="PS51350">
    <property type="entry name" value="PTS_HPR_DOM"/>
    <property type="match status" value="1"/>
</dbReference>